<dbReference type="InterPro" id="IPR012967">
    <property type="entry name" value="COMT_dimerisation"/>
</dbReference>
<dbReference type="Proteomes" id="UP000093695">
    <property type="component" value="Chromosome"/>
</dbReference>
<dbReference type="KEGG" id="aori:SD37_34170"/>
<keyword evidence="3" id="KW-0949">S-adenosyl-L-methionine</keyword>
<evidence type="ECO:0000256" key="3">
    <source>
        <dbReference type="ARBA" id="ARBA00022691"/>
    </source>
</evidence>
<dbReference type="Gene3D" id="1.10.287.1350">
    <property type="match status" value="1"/>
</dbReference>
<dbReference type="GO" id="GO:0046983">
    <property type="term" value="F:protein dimerization activity"/>
    <property type="evidence" value="ECO:0007669"/>
    <property type="project" value="InterPro"/>
</dbReference>
<dbReference type="EMBL" id="CP016174">
    <property type="protein sequence ID" value="ANN20151.1"/>
    <property type="molecule type" value="Genomic_DNA"/>
</dbReference>
<evidence type="ECO:0000256" key="2">
    <source>
        <dbReference type="ARBA" id="ARBA00022679"/>
    </source>
</evidence>
<dbReference type="SUPFAM" id="SSF46785">
    <property type="entry name" value="Winged helix' DNA-binding domain"/>
    <property type="match status" value="1"/>
</dbReference>
<feature type="domain" description="O-methyltransferase dimerisation" evidence="5">
    <location>
        <begin position="17"/>
        <end position="89"/>
    </location>
</feature>
<evidence type="ECO:0000313" key="6">
    <source>
        <dbReference type="EMBL" id="ANN20151.1"/>
    </source>
</evidence>
<dbReference type="STRING" id="31958.SD37_34170"/>
<dbReference type="PROSITE" id="PS51683">
    <property type="entry name" value="SAM_OMT_II"/>
    <property type="match status" value="1"/>
</dbReference>
<dbReference type="InterPro" id="IPR036388">
    <property type="entry name" value="WH-like_DNA-bd_sf"/>
</dbReference>
<proteinExistence type="predicted"/>
<gene>
    <name evidence="6" type="ORF">SD37_34170</name>
</gene>
<reference evidence="6 7" key="1">
    <citation type="journal article" date="2015" name="Genome Announc.">
        <title>Draft Genome Sequence of Norvancomycin-Producing Strain Amycolatopsis orientalis CPCC200066.</title>
        <authorList>
            <person name="Lei X."/>
            <person name="Yuan F."/>
            <person name="Shi Y."/>
            <person name="Li X."/>
            <person name="Wang L."/>
            <person name="Hong B."/>
        </authorList>
    </citation>
    <scope>NUCLEOTIDE SEQUENCE [LARGE SCALE GENOMIC DNA]</scope>
    <source>
        <strain evidence="6 7">B-37</strain>
    </source>
</reference>
<dbReference type="eggNOG" id="COG4106">
    <property type="taxonomic scope" value="Bacteria"/>
</dbReference>
<dbReference type="PANTHER" id="PTHR43712:SF2">
    <property type="entry name" value="O-METHYLTRANSFERASE CICE"/>
    <property type="match status" value="1"/>
</dbReference>
<keyword evidence="2 6" id="KW-0808">Transferase</keyword>
<evidence type="ECO:0000256" key="1">
    <source>
        <dbReference type="ARBA" id="ARBA00022603"/>
    </source>
</evidence>
<dbReference type="PIRSF" id="PIRSF005739">
    <property type="entry name" value="O-mtase"/>
    <property type="match status" value="1"/>
</dbReference>
<evidence type="ECO:0000259" key="5">
    <source>
        <dbReference type="Pfam" id="PF08100"/>
    </source>
</evidence>
<sequence>MSATALPRSVRRFRELFLSAACAAAVRAAARLGLADAIGDEAEPVSTVADRLGVDTGALRRLLRALASNGIFAEAPDDGFVHTDMSKLLREDAPRSLKYSALWATEPWTWTLWPHLDEAVRTGEPVFEGLHGKDFFGYLHAEAPESAEIFDRAMTQSSRLSAIAIADELDLSGAEVVADIAGGQGHVLATLLERHPGLRGVLFDLPEVVANADPRLVGEGPLASRTALVPGDCRHGVAADADVYVLKNILEWDDESTIATLRGIAEGRPGARVFVLENLLDGSPELKFTTAMDLLLLLNVGGRKHTRDGLADLVRRSGLRLDEVRPVNSYLHLFACTVPE</sequence>
<dbReference type="GO" id="GO:0032259">
    <property type="term" value="P:methylation"/>
    <property type="evidence" value="ECO:0007669"/>
    <property type="project" value="UniProtKB-KW"/>
</dbReference>
<evidence type="ECO:0000313" key="7">
    <source>
        <dbReference type="Proteomes" id="UP000093695"/>
    </source>
</evidence>
<evidence type="ECO:0000259" key="4">
    <source>
        <dbReference type="Pfam" id="PF00891"/>
    </source>
</evidence>
<dbReference type="Gene3D" id="1.10.10.10">
    <property type="entry name" value="Winged helix-like DNA-binding domain superfamily/Winged helix DNA-binding domain"/>
    <property type="match status" value="1"/>
</dbReference>
<dbReference type="InterPro" id="IPR029063">
    <property type="entry name" value="SAM-dependent_MTases_sf"/>
</dbReference>
<dbReference type="GO" id="GO:0008171">
    <property type="term" value="F:O-methyltransferase activity"/>
    <property type="evidence" value="ECO:0007669"/>
    <property type="project" value="InterPro"/>
</dbReference>
<protein>
    <submittedName>
        <fullName evidence="6">Methyltransferase</fullName>
    </submittedName>
</protein>
<dbReference type="Pfam" id="PF00891">
    <property type="entry name" value="Methyltransf_2"/>
    <property type="match status" value="1"/>
</dbReference>
<dbReference type="InterPro" id="IPR001077">
    <property type="entry name" value="COMT_C"/>
</dbReference>
<accession>A0A193C6D4</accession>
<dbReference type="RefSeq" id="WP_065913038.1">
    <property type="nucleotide sequence ID" value="NZ_CP016174.1"/>
</dbReference>
<dbReference type="SUPFAM" id="SSF53335">
    <property type="entry name" value="S-adenosyl-L-methionine-dependent methyltransferases"/>
    <property type="match status" value="1"/>
</dbReference>
<name>A0A193C6D4_AMYOR</name>
<feature type="domain" description="O-methyltransferase C-terminal" evidence="4">
    <location>
        <begin position="113"/>
        <end position="319"/>
    </location>
</feature>
<dbReference type="Gene3D" id="3.40.50.150">
    <property type="entry name" value="Vaccinia Virus protein VP39"/>
    <property type="match status" value="1"/>
</dbReference>
<keyword evidence="1 6" id="KW-0489">Methyltransferase</keyword>
<dbReference type="AlphaFoldDB" id="A0A193C6D4"/>
<dbReference type="InterPro" id="IPR036390">
    <property type="entry name" value="WH_DNA-bd_sf"/>
</dbReference>
<keyword evidence="7" id="KW-1185">Reference proteome</keyword>
<dbReference type="InterPro" id="IPR016461">
    <property type="entry name" value="COMT-like"/>
</dbReference>
<dbReference type="Pfam" id="PF08100">
    <property type="entry name" value="Dimerisation"/>
    <property type="match status" value="1"/>
</dbReference>
<dbReference type="PANTHER" id="PTHR43712">
    <property type="entry name" value="PUTATIVE (AFU_ORTHOLOGUE AFUA_4G14580)-RELATED"/>
    <property type="match status" value="1"/>
</dbReference>
<organism evidence="6 7">
    <name type="scientific">Amycolatopsis orientalis</name>
    <name type="common">Nocardia orientalis</name>
    <dbReference type="NCBI Taxonomy" id="31958"/>
    <lineage>
        <taxon>Bacteria</taxon>
        <taxon>Bacillati</taxon>
        <taxon>Actinomycetota</taxon>
        <taxon>Actinomycetes</taxon>
        <taxon>Pseudonocardiales</taxon>
        <taxon>Pseudonocardiaceae</taxon>
        <taxon>Amycolatopsis</taxon>
    </lineage>
</organism>